<accession>K1RVB9</accession>
<dbReference type="EMBL" id="AJWY01013387">
    <property type="protein sequence ID" value="EKC47259.1"/>
    <property type="molecule type" value="Genomic_DNA"/>
</dbReference>
<name>K1RVB9_9ZZZZ</name>
<feature type="non-terminal residue" evidence="1">
    <location>
        <position position="1"/>
    </location>
</feature>
<reference evidence="1" key="1">
    <citation type="journal article" date="2013" name="Environ. Microbiol.">
        <title>Microbiota from the distal guts of lean and obese adolescents exhibit partial functional redundancy besides clear differences in community structure.</title>
        <authorList>
            <person name="Ferrer M."/>
            <person name="Ruiz A."/>
            <person name="Lanza F."/>
            <person name="Haange S.B."/>
            <person name="Oberbach A."/>
            <person name="Till H."/>
            <person name="Bargiela R."/>
            <person name="Campoy C."/>
            <person name="Segura M.T."/>
            <person name="Richter M."/>
            <person name="von Bergen M."/>
            <person name="Seifert J."/>
            <person name="Suarez A."/>
        </authorList>
    </citation>
    <scope>NUCLEOTIDE SEQUENCE</scope>
</reference>
<evidence type="ECO:0000313" key="1">
    <source>
        <dbReference type="EMBL" id="EKC47259.1"/>
    </source>
</evidence>
<gene>
    <name evidence="1" type="ORF">LEA_19467</name>
</gene>
<organism evidence="1">
    <name type="scientific">human gut metagenome</name>
    <dbReference type="NCBI Taxonomy" id="408170"/>
    <lineage>
        <taxon>unclassified sequences</taxon>
        <taxon>metagenomes</taxon>
        <taxon>organismal metagenomes</taxon>
    </lineage>
</organism>
<sequence>DGREVEREIEFFGWEKLDAVDLIKQKFGL</sequence>
<proteinExistence type="predicted"/>
<protein>
    <submittedName>
        <fullName evidence="1">Uncharacterized protein</fullName>
    </submittedName>
</protein>
<comment type="caution">
    <text evidence="1">The sequence shown here is derived from an EMBL/GenBank/DDBJ whole genome shotgun (WGS) entry which is preliminary data.</text>
</comment>
<dbReference type="AlphaFoldDB" id="K1RVB9"/>